<dbReference type="KEGG" id="sbj:CF168_11730"/>
<keyword evidence="2" id="KW-1185">Reference proteome</keyword>
<proteinExistence type="predicted"/>
<dbReference type="InterPro" id="IPR025048">
    <property type="entry name" value="DUF3987"/>
</dbReference>
<evidence type="ECO:0000313" key="2">
    <source>
        <dbReference type="Proteomes" id="UP000198367"/>
    </source>
</evidence>
<dbReference type="EMBL" id="CP022358">
    <property type="protein sequence ID" value="ASK69480.1"/>
    <property type="molecule type" value="Genomic_DNA"/>
</dbReference>
<name>A0A220UNA5_9GAMM</name>
<organism evidence="1 2">
    <name type="scientific">Shewanella bicestrii</name>
    <dbReference type="NCBI Taxonomy" id="2018305"/>
    <lineage>
        <taxon>Bacteria</taxon>
        <taxon>Pseudomonadati</taxon>
        <taxon>Pseudomonadota</taxon>
        <taxon>Gammaproteobacteria</taxon>
        <taxon>Alteromonadales</taxon>
        <taxon>Shewanellaceae</taxon>
        <taxon>Shewanella</taxon>
    </lineage>
</organism>
<sequence>MERIIVEFSDEGKERWFDISNDIELKMAPGGIYENARDHASKLGEIIARTAANIHYFDHPFDSKISVESLKIAIDFVSYYSFQFLNNFCLPPMEVILGQKLALWLSSYRDRGIRYIKKNKILQYGPPMLRKRKNLNDALNEILSNRLIDVFDYNTTVVIDLYPGVPFDRIIFERDMNLFNIN</sequence>
<protein>
    <submittedName>
        <fullName evidence="1">Uncharacterized protein</fullName>
    </submittedName>
</protein>
<accession>A0A220UNA5</accession>
<gene>
    <name evidence="1" type="ORF">CF168_11730</name>
</gene>
<dbReference type="Pfam" id="PF13148">
    <property type="entry name" value="DUF3987"/>
    <property type="match status" value="1"/>
</dbReference>
<dbReference type="Proteomes" id="UP000198367">
    <property type="component" value="Chromosome"/>
</dbReference>
<dbReference type="AlphaFoldDB" id="A0A220UNA5"/>
<reference evidence="1 2" key="1">
    <citation type="submission" date="2017-07" db="EMBL/GenBank/DDBJ databases">
        <title>Phenotypical and genomic characterization of a clinical isolate of Shewanella bicestrii sp. nov. producing an extended-spectrum beta-lactamase and a new oxacillinase variant.</title>
        <authorList>
            <person name="Jousset A.B."/>
            <person name="Bonnin R.A."/>
            <person name="Girlich D."/>
            <person name="Dabos L."/>
            <person name="Potron A."/>
            <person name="Dortet L."/>
            <person name="Glaser P."/>
            <person name="Naas T."/>
        </authorList>
    </citation>
    <scope>NUCLEOTIDE SEQUENCE [LARGE SCALE GENOMIC DNA]</scope>
    <source>
        <strain evidence="1 2">JAB-1</strain>
    </source>
</reference>
<evidence type="ECO:0000313" key="1">
    <source>
        <dbReference type="EMBL" id="ASK69480.1"/>
    </source>
</evidence>